<dbReference type="InterPro" id="IPR001611">
    <property type="entry name" value="Leu-rich_rpt"/>
</dbReference>
<dbReference type="PANTHER" id="PTHR24110:SF3">
    <property type="entry name" value="CENTROSOMAL PROTEIN OF 78 KDA"/>
    <property type="match status" value="1"/>
</dbReference>
<protein>
    <submittedName>
        <fullName evidence="1">Uncharacterized protein</fullName>
    </submittedName>
</protein>
<reference evidence="1 2" key="1">
    <citation type="submission" date="2018-11" db="EMBL/GenBank/DDBJ databases">
        <authorList>
            <consortium name="Pathogen Informatics"/>
        </authorList>
    </citation>
    <scope>NUCLEOTIDE SEQUENCE [LARGE SCALE GENOMIC DNA]</scope>
</reference>
<dbReference type="GO" id="GO:0044782">
    <property type="term" value="P:cilium organization"/>
    <property type="evidence" value="ECO:0007669"/>
    <property type="project" value="TreeGrafter"/>
</dbReference>
<proteinExistence type="predicted"/>
<dbReference type="Pfam" id="PF13516">
    <property type="entry name" value="LRR_6"/>
    <property type="match status" value="3"/>
</dbReference>
<sequence length="100" mass="10600">MDGLGGLRRVTLNDNPDIGDAGAVQLADALRDDLWIKAVDLQNCGVSNVGALAWLGILSETKNDISTDCSITIAEGGNRSLMVLDLRRNGLIGRLSFVTC</sequence>
<organism evidence="1 2">
    <name type="scientific">Dibothriocephalus latus</name>
    <name type="common">Fish tapeworm</name>
    <name type="synonym">Diphyllobothrium latum</name>
    <dbReference type="NCBI Taxonomy" id="60516"/>
    <lineage>
        <taxon>Eukaryota</taxon>
        <taxon>Metazoa</taxon>
        <taxon>Spiralia</taxon>
        <taxon>Lophotrochozoa</taxon>
        <taxon>Platyhelminthes</taxon>
        <taxon>Cestoda</taxon>
        <taxon>Eucestoda</taxon>
        <taxon>Diphyllobothriidea</taxon>
        <taxon>Diphyllobothriidae</taxon>
        <taxon>Dibothriocephalus</taxon>
    </lineage>
</organism>
<dbReference type="AlphaFoldDB" id="A0A3P7M5R9"/>
<dbReference type="EMBL" id="UYRU01056660">
    <property type="protein sequence ID" value="VDN13541.1"/>
    <property type="molecule type" value="Genomic_DNA"/>
</dbReference>
<dbReference type="PANTHER" id="PTHR24110">
    <property type="entry name" value="CENTROSOMAL PROTEIN OF 78 KDA"/>
    <property type="match status" value="1"/>
</dbReference>
<dbReference type="InterPro" id="IPR032675">
    <property type="entry name" value="LRR_dom_sf"/>
</dbReference>
<dbReference type="GO" id="GO:0005813">
    <property type="term" value="C:centrosome"/>
    <property type="evidence" value="ECO:0007669"/>
    <property type="project" value="TreeGrafter"/>
</dbReference>
<dbReference type="Proteomes" id="UP000281553">
    <property type="component" value="Unassembled WGS sequence"/>
</dbReference>
<dbReference type="Gene3D" id="3.80.10.10">
    <property type="entry name" value="Ribonuclease Inhibitor"/>
    <property type="match status" value="1"/>
</dbReference>
<dbReference type="OrthoDB" id="78308at2759"/>
<name>A0A3P7M5R9_DIBLA</name>
<gene>
    <name evidence="1" type="ORF">DILT_LOCUS9372</name>
</gene>
<dbReference type="GO" id="GO:0036064">
    <property type="term" value="C:ciliary basal body"/>
    <property type="evidence" value="ECO:0007669"/>
    <property type="project" value="TreeGrafter"/>
</dbReference>
<keyword evidence="2" id="KW-1185">Reference proteome</keyword>
<dbReference type="SUPFAM" id="SSF52047">
    <property type="entry name" value="RNI-like"/>
    <property type="match status" value="1"/>
</dbReference>
<evidence type="ECO:0000313" key="2">
    <source>
        <dbReference type="Proteomes" id="UP000281553"/>
    </source>
</evidence>
<accession>A0A3P7M5R9</accession>
<evidence type="ECO:0000313" key="1">
    <source>
        <dbReference type="EMBL" id="VDN13541.1"/>
    </source>
</evidence>